<evidence type="ECO:0000313" key="5">
    <source>
        <dbReference type="Proteomes" id="UP000251670"/>
    </source>
</evidence>
<accession>A0A2X2WZU9</accession>
<keyword evidence="4" id="KW-1185">Reference proteome</keyword>
<evidence type="ECO:0000256" key="1">
    <source>
        <dbReference type="SAM" id="SignalP"/>
    </source>
</evidence>
<dbReference type="Proteomes" id="UP000251670">
    <property type="component" value="Unassembled WGS sequence"/>
</dbReference>
<evidence type="ECO:0000313" key="2">
    <source>
        <dbReference type="EMBL" id="SDJ56675.1"/>
    </source>
</evidence>
<dbReference type="EMBL" id="FNEG01000006">
    <property type="protein sequence ID" value="SDJ56675.1"/>
    <property type="molecule type" value="Genomic_DNA"/>
</dbReference>
<evidence type="ECO:0000313" key="4">
    <source>
        <dbReference type="Proteomes" id="UP000199426"/>
    </source>
</evidence>
<proteinExistence type="predicted"/>
<dbReference type="RefSeq" id="WP_089738289.1">
    <property type="nucleotide sequence ID" value="NZ_FNEG01000006.1"/>
</dbReference>
<dbReference type="EMBL" id="UAWB01000012">
    <property type="protein sequence ID" value="SQB46178.1"/>
    <property type="molecule type" value="Genomic_DNA"/>
</dbReference>
<organism evidence="3 5">
    <name type="scientific">Chryseobacterium jejuense</name>
    <dbReference type="NCBI Taxonomy" id="445960"/>
    <lineage>
        <taxon>Bacteria</taxon>
        <taxon>Pseudomonadati</taxon>
        <taxon>Bacteroidota</taxon>
        <taxon>Flavobacteriia</taxon>
        <taxon>Flavobacteriales</taxon>
        <taxon>Weeksellaceae</taxon>
        <taxon>Chryseobacterium group</taxon>
        <taxon>Chryseobacterium</taxon>
    </lineage>
</organism>
<reference evidence="2 4" key="1">
    <citation type="submission" date="2016-10" db="EMBL/GenBank/DDBJ databases">
        <authorList>
            <person name="Varghese N."/>
            <person name="Submissions S."/>
        </authorList>
    </citation>
    <scope>NUCLEOTIDE SEQUENCE [LARGE SCALE GENOMIC DNA]</scope>
    <source>
        <strain evidence="2 4">DSM 19299</strain>
    </source>
</reference>
<dbReference type="AlphaFoldDB" id="A0A2X2WZU9"/>
<dbReference type="STRING" id="445960.SAMN05421542_3828"/>
<dbReference type="Proteomes" id="UP000199426">
    <property type="component" value="Unassembled WGS sequence"/>
</dbReference>
<sequence>MKTKNILGFLFLLPAHFLFGQNISTIEKQLNDAFQKIDYWSSEGRDHEKSYDSLASANTKFENLLVRYTSSHPQTLHYDFKSLAKIGLSVATSEDGKFRIYSWDTWTGGTMHFFKNVYQYEADKKVYSKAVESQGEGDPGCYYYQINDIISENKKYYLTQSKAILSTGMSYHAIKVFSIDNGQLNDKAQLIKTQSGIKNQLSYEVDLTASANRNYEGRDYEITYDSQNKIYSIPLIQADSKVTTKKIRYQFKGKYFEKL</sequence>
<feature type="chain" id="PRO_5016557919" evidence="1">
    <location>
        <begin position="21"/>
        <end position="259"/>
    </location>
</feature>
<keyword evidence="1" id="KW-0732">Signal</keyword>
<dbReference type="OrthoDB" id="877719at2"/>
<gene>
    <name evidence="3" type="ORF">NCTC13492_03241</name>
    <name evidence="2" type="ORF">SAMN05421542_3828</name>
</gene>
<feature type="signal peptide" evidence="1">
    <location>
        <begin position="1"/>
        <end position="20"/>
    </location>
</feature>
<protein>
    <submittedName>
        <fullName evidence="3">Uncharacterized protein</fullName>
    </submittedName>
</protein>
<evidence type="ECO:0000313" key="3">
    <source>
        <dbReference type="EMBL" id="SQB46178.1"/>
    </source>
</evidence>
<reference evidence="3 5" key="2">
    <citation type="submission" date="2018-06" db="EMBL/GenBank/DDBJ databases">
        <authorList>
            <consortium name="Pathogen Informatics"/>
            <person name="Doyle S."/>
        </authorList>
    </citation>
    <scope>NUCLEOTIDE SEQUENCE [LARGE SCALE GENOMIC DNA]</scope>
    <source>
        <strain evidence="3 5">NCTC13492</strain>
    </source>
</reference>
<name>A0A2X2WZU9_CHRJE</name>